<proteinExistence type="predicted"/>
<dbReference type="EMBL" id="JAUQSZ010000003">
    <property type="protein sequence ID" value="MDO7841838.1"/>
    <property type="molecule type" value="Genomic_DNA"/>
</dbReference>
<dbReference type="SUPFAM" id="SSF48239">
    <property type="entry name" value="Terpenoid cyclases/Protein prenyltransferases"/>
    <property type="match status" value="1"/>
</dbReference>
<reference evidence="1" key="1">
    <citation type="submission" date="2023-07" db="EMBL/GenBank/DDBJ databases">
        <authorList>
            <person name="Kim M.K."/>
        </authorList>
    </citation>
    <scope>NUCLEOTIDE SEQUENCE</scope>
    <source>
        <strain evidence="1">CA1-15</strain>
    </source>
</reference>
<dbReference type="Gene3D" id="1.50.10.20">
    <property type="match status" value="1"/>
</dbReference>
<evidence type="ECO:0000313" key="1">
    <source>
        <dbReference type="EMBL" id="MDO7841838.1"/>
    </source>
</evidence>
<sequence length="368" mass="41392">MLIFEEVGPKMAGGSKAQRDVDGEQVNAAIDRGLAYLAEHQYPNGEFCCYIAIDEPMQGWCVTDSTVFATMVVASCLVSTEAHPASEHMLRKATIYMQSQQHHGPTWPVFSDRHRWHAAVPYDSDSLAYASAFLQARGIVYPALNIPLLLANRNRQGLFLTWFLLRPVWPRNRTHLRVTAKRLLHPLRNILFWRANECDPDDVDMGINANILYYLGERPETLPIVTALLRVIVEGREDDCDKWYRNRFSIYYLIARAYSKGAHGLAPARDLIVERILATAQRDGSFGTSILDTAFAVSTLLLLDAPTAQVHQAVAALLDQQTQAGNWVRWLFYYGGPQRSQGWGSEELTTGFCLEAVALYRAKFGISV</sequence>
<gene>
    <name evidence="1" type="ORF">Q5H94_05835</name>
</gene>
<dbReference type="Proteomes" id="UP001176468">
    <property type="component" value="Unassembled WGS sequence"/>
</dbReference>
<dbReference type="RefSeq" id="WP_304560297.1">
    <property type="nucleotide sequence ID" value="NZ_JAUQSZ010000003.1"/>
</dbReference>
<protein>
    <submittedName>
        <fullName evidence="1">Uncharacterized protein</fullName>
    </submittedName>
</protein>
<evidence type="ECO:0000313" key="2">
    <source>
        <dbReference type="Proteomes" id="UP001176468"/>
    </source>
</evidence>
<accession>A0ABT8ZW88</accession>
<comment type="caution">
    <text evidence="1">The sequence shown here is derived from an EMBL/GenBank/DDBJ whole genome shotgun (WGS) entry which is preliminary data.</text>
</comment>
<keyword evidence="2" id="KW-1185">Reference proteome</keyword>
<name>A0ABT8ZW88_9SPHN</name>
<organism evidence="1 2">
    <name type="scientific">Sphingomonas immobilis</name>
    <dbReference type="NCBI Taxonomy" id="3063997"/>
    <lineage>
        <taxon>Bacteria</taxon>
        <taxon>Pseudomonadati</taxon>
        <taxon>Pseudomonadota</taxon>
        <taxon>Alphaproteobacteria</taxon>
        <taxon>Sphingomonadales</taxon>
        <taxon>Sphingomonadaceae</taxon>
        <taxon>Sphingomonas</taxon>
    </lineage>
</organism>
<dbReference type="InterPro" id="IPR008930">
    <property type="entry name" value="Terpenoid_cyclase/PrenylTrfase"/>
</dbReference>